<sequence length="233" mass="24361">MTFSIAAYCPETGAVGVAVATYSLACGARARAATGRGAIMSQGFASPPLSLLGIRLLEEGLPAPEVMARLAASDPDFAWRQISLVDGAGRAVGHTGPHCRGWAGQAEGPGCVACGNVLAGEGVVQAMVAGFMAAAGEPLAERLLHALEGARKAGGQVGAEGPLPERSAAVKVHHVEAHPLVDLRVDFSADAITDLRRLWAEWQRMAPYYEQRWRNPVATPAQDAWMRSQGRGG</sequence>
<dbReference type="PANTHER" id="PTHR39328">
    <property type="entry name" value="BLL2871 PROTEIN"/>
    <property type="match status" value="1"/>
</dbReference>
<evidence type="ECO:0000313" key="2">
    <source>
        <dbReference type="Proteomes" id="UP001523392"/>
    </source>
</evidence>
<dbReference type="Gene3D" id="3.60.20.10">
    <property type="entry name" value="Glutamine Phosphoribosylpyrophosphate, subunit 1, domain 1"/>
    <property type="match status" value="1"/>
</dbReference>
<accession>A0ABT1D3M8</accession>
<dbReference type="RefSeq" id="WP_252952831.1">
    <property type="nucleotide sequence ID" value="NZ_JAFIRR010000051.1"/>
</dbReference>
<reference evidence="1 2" key="1">
    <citation type="submission" date="2021-12" db="EMBL/GenBank/DDBJ databases">
        <title>Siccirubricoccus leaddurans sp. nov., a high concentration Zn2+ tolerance bacterium.</title>
        <authorList>
            <person name="Cao Y."/>
        </authorList>
    </citation>
    <scope>NUCLEOTIDE SEQUENCE [LARGE SCALE GENOMIC DNA]</scope>
    <source>
        <strain evidence="1 2">KC 17139</strain>
    </source>
</reference>
<proteinExistence type="predicted"/>
<name>A0ABT1D3M8_9PROT</name>
<comment type="caution">
    <text evidence="1">The sequence shown here is derived from an EMBL/GenBank/DDBJ whole genome shotgun (WGS) entry which is preliminary data.</text>
</comment>
<gene>
    <name evidence="1" type="ORF">JYK14_08580</name>
</gene>
<dbReference type="PANTHER" id="PTHR39328:SF1">
    <property type="entry name" value="BLL2871 PROTEIN"/>
    <property type="match status" value="1"/>
</dbReference>
<dbReference type="EMBL" id="JAFIRR010000051">
    <property type="protein sequence ID" value="MCO6416222.1"/>
    <property type="molecule type" value="Genomic_DNA"/>
</dbReference>
<dbReference type="InterPro" id="IPR029055">
    <property type="entry name" value="Ntn_hydrolases_N"/>
</dbReference>
<evidence type="ECO:0000313" key="1">
    <source>
        <dbReference type="EMBL" id="MCO6416222.1"/>
    </source>
</evidence>
<dbReference type="SUPFAM" id="SSF56235">
    <property type="entry name" value="N-terminal nucleophile aminohydrolases (Ntn hydrolases)"/>
    <property type="match status" value="1"/>
</dbReference>
<dbReference type="Pfam" id="PF06267">
    <property type="entry name" value="DUF1028"/>
    <property type="match status" value="1"/>
</dbReference>
<dbReference type="InterPro" id="IPR010430">
    <property type="entry name" value="DUF1028"/>
</dbReference>
<organism evidence="1 2">
    <name type="scientific">Siccirubricoccus soli</name>
    <dbReference type="NCBI Taxonomy" id="2899147"/>
    <lineage>
        <taxon>Bacteria</taxon>
        <taxon>Pseudomonadati</taxon>
        <taxon>Pseudomonadota</taxon>
        <taxon>Alphaproteobacteria</taxon>
        <taxon>Acetobacterales</taxon>
        <taxon>Roseomonadaceae</taxon>
        <taxon>Siccirubricoccus</taxon>
    </lineage>
</organism>
<keyword evidence="2" id="KW-1185">Reference proteome</keyword>
<protein>
    <submittedName>
        <fullName evidence="1">DUF1028 domain-containing protein</fullName>
    </submittedName>
</protein>
<dbReference type="Proteomes" id="UP001523392">
    <property type="component" value="Unassembled WGS sequence"/>
</dbReference>